<evidence type="ECO:0000313" key="1">
    <source>
        <dbReference type="EMBL" id="ACO32350.1"/>
    </source>
</evidence>
<evidence type="ECO:0000313" key="2">
    <source>
        <dbReference type="Proteomes" id="UP000002207"/>
    </source>
</evidence>
<reference evidence="1 2" key="1">
    <citation type="journal article" date="2009" name="Appl. Environ. Microbiol.">
        <title>Three genomes from the phylum Acidobacteria provide insight into the lifestyles of these microorganisms in soils.</title>
        <authorList>
            <person name="Ward N.L."/>
            <person name="Challacombe J.F."/>
            <person name="Janssen P.H."/>
            <person name="Henrissat B."/>
            <person name="Coutinho P.M."/>
            <person name="Wu M."/>
            <person name="Xie G."/>
            <person name="Haft D.H."/>
            <person name="Sait M."/>
            <person name="Badger J."/>
            <person name="Barabote R.D."/>
            <person name="Bradley B."/>
            <person name="Brettin T.S."/>
            <person name="Brinkac L.M."/>
            <person name="Bruce D."/>
            <person name="Creasy T."/>
            <person name="Daugherty S.C."/>
            <person name="Davidsen T.M."/>
            <person name="DeBoy R.T."/>
            <person name="Detter J.C."/>
            <person name="Dodson R.J."/>
            <person name="Durkin A.S."/>
            <person name="Ganapathy A."/>
            <person name="Gwinn-Giglio M."/>
            <person name="Han C.S."/>
            <person name="Khouri H."/>
            <person name="Kiss H."/>
            <person name="Kothari S.P."/>
            <person name="Madupu R."/>
            <person name="Nelson K.E."/>
            <person name="Nelson W.C."/>
            <person name="Paulsen I."/>
            <person name="Penn K."/>
            <person name="Ren Q."/>
            <person name="Rosovitz M.J."/>
            <person name="Selengut J.D."/>
            <person name="Shrivastava S."/>
            <person name="Sullivan S.A."/>
            <person name="Tapia R."/>
            <person name="Thompson L.S."/>
            <person name="Watkins K.L."/>
            <person name="Yang Q."/>
            <person name="Yu C."/>
            <person name="Zafar N."/>
            <person name="Zhou L."/>
            <person name="Kuske C.R."/>
        </authorList>
    </citation>
    <scope>NUCLEOTIDE SEQUENCE [LARGE SCALE GENOMIC DNA]</scope>
    <source>
        <strain evidence="2">ATCC 51196 / DSM 11244 / BCRC 80197 / JCM 7670 / NBRC 15755 / NCIMB 13165 / 161</strain>
    </source>
</reference>
<protein>
    <submittedName>
        <fullName evidence="1">Uncharacterized protein</fullName>
    </submittedName>
</protein>
<name>C1F9Z2_ACIC5</name>
<dbReference type="HOGENOM" id="CLU_1485988_0_0_0"/>
<proteinExistence type="predicted"/>
<gene>
    <name evidence="1" type="ordered locus">ACP_0368</name>
</gene>
<dbReference type="Proteomes" id="UP000002207">
    <property type="component" value="Chromosome"/>
</dbReference>
<dbReference type="AlphaFoldDB" id="C1F9Z2"/>
<dbReference type="RefSeq" id="WP_012680768.1">
    <property type="nucleotide sequence ID" value="NC_012483.1"/>
</dbReference>
<organism evidence="1 2">
    <name type="scientific">Acidobacterium capsulatum (strain ATCC 51196 / DSM 11244 / BCRC 80197 / JCM 7670 / NBRC 15755 / NCIMB 13165 / 161)</name>
    <dbReference type="NCBI Taxonomy" id="240015"/>
    <lineage>
        <taxon>Bacteria</taxon>
        <taxon>Pseudomonadati</taxon>
        <taxon>Acidobacteriota</taxon>
        <taxon>Terriglobia</taxon>
        <taxon>Terriglobales</taxon>
        <taxon>Acidobacteriaceae</taxon>
        <taxon>Acidobacterium</taxon>
    </lineage>
</organism>
<keyword evidence="2" id="KW-1185">Reference proteome</keyword>
<sequence length="181" mass="20745">MSQRPADGPGSQILLPFAEREWITLERTCLILGTTPKTVYQIEDTCDESGSPLIRVLSFGVAKRKRVLYKSVVEFCDYLAKKHSIPVQRPPLSNSLFRHRDEDLLPFPLSDTMSIVDANRYLGYESRGPVVNFIEEGRFYAYRLLDRGACQWRISRKSFAAWFSACTRSHANLPKRSSTHE</sequence>
<dbReference type="STRING" id="240015.ACP_0368"/>
<dbReference type="InParanoid" id="C1F9Z2"/>
<accession>C1F9Z2</accession>
<dbReference type="KEGG" id="aca:ACP_0368"/>
<dbReference type="EMBL" id="CP001472">
    <property type="protein sequence ID" value="ACO32350.1"/>
    <property type="molecule type" value="Genomic_DNA"/>
</dbReference>